<feature type="signal peptide" evidence="1">
    <location>
        <begin position="1"/>
        <end position="29"/>
    </location>
</feature>
<sequence length="164" mass="18216">MKYRRPRLQFRAGLLLAIFTTITATPVIAEETAHFGKFSLSQGFEAAKGIVEGYTSGSYSLSAISNRDQHRNACIGFADPTPDHIMILEKDFSRLKIQVNSNGYDTTLLIQGPDKTTIRCGDDTGKSKDASIADNNWKSGTYRIWVGTFNPGMKRNYTVTVQQL</sequence>
<proteinExistence type="predicted"/>
<evidence type="ECO:0008006" key="4">
    <source>
        <dbReference type="Google" id="ProtNLM"/>
    </source>
</evidence>
<organism evidence="2 3">
    <name type="scientific">Komarekiella delphini-convector SJRDD-AB1</name>
    <dbReference type="NCBI Taxonomy" id="2593771"/>
    <lineage>
        <taxon>Bacteria</taxon>
        <taxon>Bacillati</taxon>
        <taxon>Cyanobacteriota</taxon>
        <taxon>Cyanophyceae</taxon>
        <taxon>Nostocales</taxon>
        <taxon>Nostocaceae</taxon>
        <taxon>Komarekiella</taxon>
        <taxon>Komarekiella delphini-convector</taxon>
    </lineage>
</organism>
<dbReference type="AlphaFoldDB" id="A0AA40SVP7"/>
<feature type="chain" id="PRO_5041336833" description="Alpha-mannosidase" evidence="1">
    <location>
        <begin position="30"/>
        <end position="164"/>
    </location>
</feature>
<dbReference type="EMBL" id="VJXY01000007">
    <property type="protein sequence ID" value="MBD6615924.1"/>
    <property type="molecule type" value="Genomic_DNA"/>
</dbReference>
<keyword evidence="1" id="KW-0732">Signal</keyword>
<accession>A0AA40SVP7</accession>
<evidence type="ECO:0000256" key="1">
    <source>
        <dbReference type="SAM" id="SignalP"/>
    </source>
</evidence>
<gene>
    <name evidence="2" type="ORF">FNW02_08795</name>
</gene>
<evidence type="ECO:0000313" key="3">
    <source>
        <dbReference type="Proteomes" id="UP001165986"/>
    </source>
</evidence>
<dbReference type="RefSeq" id="WP_191757174.1">
    <property type="nucleotide sequence ID" value="NZ_VJXY01000007.1"/>
</dbReference>
<reference evidence="2" key="1">
    <citation type="submission" date="2019-07" db="EMBL/GenBank/DDBJ databases">
        <title>Toxilogical consequences of a new and cryptic species of cyanobacteria (Komarekiella delphini-convector) recovered from the epidermis of a bottlenose dolphin and 1500 ft. in the air.</title>
        <authorList>
            <person name="Brown A.O."/>
            <person name="Dvorak P."/>
            <person name="Villanueva C.D."/>
            <person name="Foss A.J."/>
            <person name="Garvey A.D."/>
            <person name="Gibson Q.A."/>
            <person name="Johansen J.R."/>
            <person name="Casamatta D.A."/>
        </authorList>
    </citation>
    <scope>NUCLEOTIDE SEQUENCE</scope>
    <source>
        <strain evidence="2">SJRDD-AB1</strain>
    </source>
</reference>
<keyword evidence="3" id="KW-1185">Reference proteome</keyword>
<name>A0AA40SVP7_9NOST</name>
<dbReference type="Proteomes" id="UP001165986">
    <property type="component" value="Unassembled WGS sequence"/>
</dbReference>
<comment type="caution">
    <text evidence="2">The sequence shown here is derived from an EMBL/GenBank/DDBJ whole genome shotgun (WGS) entry which is preliminary data.</text>
</comment>
<protein>
    <recommendedName>
        <fullName evidence="4">Alpha-mannosidase</fullName>
    </recommendedName>
</protein>
<evidence type="ECO:0000313" key="2">
    <source>
        <dbReference type="EMBL" id="MBD6615924.1"/>
    </source>
</evidence>
<dbReference type="Gene3D" id="2.60.120.380">
    <property type="match status" value="1"/>
</dbReference>